<dbReference type="Gene3D" id="3.40.50.720">
    <property type="entry name" value="NAD(P)-binding Rossmann-like Domain"/>
    <property type="match status" value="1"/>
</dbReference>
<dbReference type="Pfam" id="PF13460">
    <property type="entry name" value="NAD_binding_10"/>
    <property type="match status" value="1"/>
</dbReference>
<protein>
    <recommendedName>
        <fullName evidence="1">NAD(P)-binding domain-containing protein</fullName>
    </recommendedName>
</protein>
<dbReference type="InterPro" id="IPR016040">
    <property type="entry name" value="NAD(P)-bd_dom"/>
</dbReference>
<proteinExistence type="predicted"/>
<name>A0A495E6Q4_9FLAO</name>
<evidence type="ECO:0000313" key="3">
    <source>
        <dbReference type="Proteomes" id="UP000269412"/>
    </source>
</evidence>
<evidence type="ECO:0000313" key="2">
    <source>
        <dbReference type="EMBL" id="RKR12466.1"/>
    </source>
</evidence>
<organism evidence="2 3">
    <name type="scientific">Maribacter vaceletii</name>
    <dbReference type="NCBI Taxonomy" id="1206816"/>
    <lineage>
        <taxon>Bacteria</taxon>
        <taxon>Pseudomonadati</taxon>
        <taxon>Bacteroidota</taxon>
        <taxon>Flavobacteriia</taxon>
        <taxon>Flavobacteriales</taxon>
        <taxon>Flavobacteriaceae</taxon>
        <taxon>Maribacter</taxon>
    </lineage>
</organism>
<dbReference type="Proteomes" id="UP000269412">
    <property type="component" value="Unassembled WGS sequence"/>
</dbReference>
<dbReference type="GO" id="GO:0016646">
    <property type="term" value="F:oxidoreductase activity, acting on the CH-NH group of donors, NAD or NADP as acceptor"/>
    <property type="evidence" value="ECO:0007669"/>
    <property type="project" value="TreeGrafter"/>
</dbReference>
<dbReference type="OrthoDB" id="9803892at2"/>
<sequence>MKITIIGAGGKIGQRITKEATLRKHNLKLISSKDNSFFELNDANIQNGNIFDTEKLTEIINGSDVVISAYAPPHDNTDLIIDASKSLVEAAKRANVRLITVGGAGSLKVNEDLVLVATPTFPTEHKAIAISHKKALENVYQKESELNWTNVSPSAYIFEGERTNKFRVGDDYLLVNEKGESSISMEDFAVGILNEVENYDFPKQRFTIGY</sequence>
<dbReference type="SUPFAM" id="SSF51735">
    <property type="entry name" value="NAD(P)-binding Rossmann-fold domains"/>
    <property type="match status" value="1"/>
</dbReference>
<dbReference type="AlphaFoldDB" id="A0A495E6Q4"/>
<comment type="caution">
    <text evidence="2">The sequence shown here is derived from an EMBL/GenBank/DDBJ whole genome shotgun (WGS) entry which is preliminary data.</text>
</comment>
<feature type="domain" description="NAD(P)-binding" evidence="1">
    <location>
        <begin position="7"/>
        <end position="194"/>
    </location>
</feature>
<gene>
    <name evidence="2" type="ORF">CLV91_2597</name>
</gene>
<accession>A0A495E6Q4</accession>
<dbReference type="InterPro" id="IPR051606">
    <property type="entry name" value="Polyketide_Oxido-like"/>
</dbReference>
<dbReference type="EMBL" id="RBIQ01000009">
    <property type="protein sequence ID" value="RKR12466.1"/>
    <property type="molecule type" value="Genomic_DNA"/>
</dbReference>
<keyword evidence="3" id="KW-1185">Reference proteome</keyword>
<dbReference type="PANTHER" id="PTHR43355">
    <property type="entry name" value="FLAVIN REDUCTASE (NADPH)"/>
    <property type="match status" value="1"/>
</dbReference>
<reference evidence="2 3" key="1">
    <citation type="submission" date="2018-10" db="EMBL/GenBank/DDBJ databases">
        <title>Genomic Encyclopedia of Archaeal and Bacterial Type Strains, Phase II (KMG-II): from individual species to whole genera.</title>
        <authorList>
            <person name="Goeker M."/>
        </authorList>
    </citation>
    <scope>NUCLEOTIDE SEQUENCE [LARGE SCALE GENOMIC DNA]</scope>
    <source>
        <strain evidence="2 3">DSM 25230</strain>
    </source>
</reference>
<dbReference type="InterPro" id="IPR036291">
    <property type="entry name" value="NAD(P)-bd_dom_sf"/>
</dbReference>
<dbReference type="RefSeq" id="WP_121068553.1">
    <property type="nucleotide sequence ID" value="NZ_RBIQ01000009.1"/>
</dbReference>
<dbReference type="PANTHER" id="PTHR43355:SF2">
    <property type="entry name" value="FLAVIN REDUCTASE (NADPH)"/>
    <property type="match status" value="1"/>
</dbReference>
<evidence type="ECO:0000259" key="1">
    <source>
        <dbReference type="Pfam" id="PF13460"/>
    </source>
</evidence>